<dbReference type="Pfam" id="PF13470">
    <property type="entry name" value="PIN_3"/>
    <property type="match status" value="1"/>
</dbReference>
<gene>
    <name evidence="3" type="ORF">GCM10023189_03580</name>
</gene>
<evidence type="ECO:0008006" key="5">
    <source>
        <dbReference type="Google" id="ProtNLM"/>
    </source>
</evidence>
<evidence type="ECO:0000259" key="2">
    <source>
        <dbReference type="Pfam" id="PF26343"/>
    </source>
</evidence>
<protein>
    <recommendedName>
        <fullName evidence="5">PIN domain-containing protein</fullName>
    </recommendedName>
</protein>
<comment type="caution">
    <text evidence="3">The sequence shown here is derived from an EMBL/GenBank/DDBJ whole genome shotgun (WGS) entry which is preliminary data.</text>
</comment>
<feature type="domain" description="VapC50 C-terminal" evidence="2">
    <location>
        <begin position="133"/>
        <end position="186"/>
    </location>
</feature>
<dbReference type="RefSeq" id="WP_345239988.1">
    <property type="nucleotide sequence ID" value="NZ_BAABHD010000003.1"/>
</dbReference>
<organism evidence="3 4">
    <name type="scientific">Nibrella saemangeumensis</name>
    <dbReference type="NCBI Taxonomy" id="1084526"/>
    <lineage>
        <taxon>Bacteria</taxon>
        <taxon>Pseudomonadati</taxon>
        <taxon>Bacteroidota</taxon>
        <taxon>Cytophagia</taxon>
        <taxon>Cytophagales</taxon>
        <taxon>Spirosomataceae</taxon>
        <taxon>Nibrella</taxon>
    </lineage>
</organism>
<dbReference type="Pfam" id="PF26343">
    <property type="entry name" value="VapC50_C"/>
    <property type="match status" value="1"/>
</dbReference>
<name>A0ABP8MEF1_9BACT</name>
<feature type="domain" description="PIN" evidence="1">
    <location>
        <begin position="9"/>
        <end position="115"/>
    </location>
</feature>
<evidence type="ECO:0000313" key="3">
    <source>
        <dbReference type="EMBL" id="GAA4447332.1"/>
    </source>
</evidence>
<dbReference type="InterPro" id="IPR058652">
    <property type="entry name" value="VapC50_C"/>
</dbReference>
<keyword evidence="4" id="KW-1185">Reference proteome</keyword>
<sequence length="189" mass="21372">MIPTPQFVAVLDACVLYPAPIRDILLHLADVELFTPKWTGRIHEEWTRNLLLNRPDLTAGQLQKTMEAMQKAFPDANISGYEVLIPSISLPDEDDCHVLAAAIRCGADVIVTFNLKDFPGEYLRQFDLDAQHPDQFIAELLDLNPEKGLFAFQQQVSFLKNPPLTHRQVLDSLRKVGLQITADKLAKWL</sequence>
<evidence type="ECO:0000313" key="4">
    <source>
        <dbReference type="Proteomes" id="UP001501175"/>
    </source>
</evidence>
<dbReference type="InterPro" id="IPR002716">
    <property type="entry name" value="PIN_dom"/>
</dbReference>
<dbReference type="EMBL" id="BAABHD010000003">
    <property type="protein sequence ID" value="GAA4447332.1"/>
    <property type="molecule type" value="Genomic_DNA"/>
</dbReference>
<accession>A0ABP8MEF1</accession>
<proteinExistence type="predicted"/>
<reference evidence="4" key="1">
    <citation type="journal article" date="2019" name="Int. J. Syst. Evol. Microbiol.">
        <title>The Global Catalogue of Microorganisms (GCM) 10K type strain sequencing project: providing services to taxonomists for standard genome sequencing and annotation.</title>
        <authorList>
            <consortium name="The Broad Institute Genomics Platform"/>
            <consortium name="The Broad Institute Genome Sequencing Center for Infectious Disease"/>
            <person name="Wu L."/>
            <person name="Ma J."/>
        </authorList>
    </citation>
    <scope>NUCLEOTIDE SEQUENCE [LARGE SCALE GENOMIC DNA]</scope>
    <source>
        <strain evidence="4">JCM 17927</strain>
    </source>
</reference>
<dbReference type="Proteomes" id="UP001501175">
    <property type="component" value="Unassembled WGS sequence"/>
</dbReference>
<evidence type="ECO:0000259" key="1">
    <source>
        <dbReference type="Pfam" id="PF13470"/>
    </source>
</evidence>